<name>A0ABV2Q283_9BURK</name>
<evidence type="ECO:0000313" key="4">
    <source>
        <dbReference type="EMBL" id="MET4575131.1"/>
    </source>
</evidence>
<feature type="transmembrane region" description="Helical" evidence="2">
    <location>
        <begin position="95"/>
        <end position="116"/>
    </location>
</feature>
<feature type="region of interest" description="Disordered" evidence="1">
    <location>
        <begin position="363"/>
        <end position="389"/>
    </location>
</feature>
<keyword evidence="2" id="KW-0472">Membrane</keyword>
<gene>
    <name evidence="4" type="ORF">ABIE13_000228</name>
</gene>
<proteinExistence type="predicted"/>
<dbReference type="Pfam" id="PF01757">
    <property type="entry name" value="Acyl_transf_3"/>
    <property type="match status" value="1"/>
</dbReference>
<evidence type="ECO:0000256" key="1">
    <source>
        <dbReference type="SAM" id="MobiDB-lite"/>
    </source>
</evidence>
<protein>
    <submittedName>
        <fullName evidence="4">Peptidoglycan/LPS O-acetylase OafA/YrhL</fullName>
    </submittedName>
</protein>
<feature type="transmembrane region" description="Helical" evidence="2">
    <location>
        <begin position="149"/>
        <end position="170"/>
    </location>
</feature>
<feature type="transmembrane region" description="Helical" evidence="2">
    <location>
        <begin position="332"/>
        <end position="352"/>
    </location>
</feature>
<dbReference type="InterPro" id="IPR050879">
    <property type="entry name" value="Acyltransferase_3"/>
</dbReference>
<organism evidence="4 5">
    <name type="scientific">Ottowia thiooxydans</name>
    <dbReference type="NCBI Taxonomy" id="219182"/>
    <lineage>
        <taxon>Bacteria</taxon>
        <taxon>Pseudomonadati</taxon>
        <taxon>Pseudomonadota</taxon>
        <taxon>Betaproteobacteria</taxon>
        <taxon>Burkholderiales</taxon>
        <taxon>Comamonadaceae</taxon>
        <taxon>Ottowia</taxon>
    </lineage>
</organism>
<dbReference type="RefSeq" id="WP_354440399.1">
    <property type="nucleotide sequence ID" value="NZ_JBEPSH010000001.1"/>
</dbReference>
<keyword evidence="5" id="KW-1185">Reference proteome</keyword>
<evidence type="ECO:0000259" key="3">
    <source>
        <dbReference type="Pfam" id="PF01757"/>
    </source>
</evidence>
<accession>A0ABV2Q283</accession>
<evidence type="ECO:0000256" key="2">
    <source>
        <dbReference type="SAM" id="Phobius"/>
    </source>
</evidence>
<comment type="caution">
    <text evidence="4">The sequence shown here is derived from an EMBL/GenBank/DDBJ whole genome shotgun (WGS) entry which is preliminary data.</text>
</comment>
<keyword evidence="2" id="KW-0812">Transmembrane</keyword>
<reference evidence="4 5" key="1">
    <citation type="submission" date="2024-06" db="EMBL/GenBank/DDBJ databases">
        <title>Sorghum-associated microbial communities from plants grown in Nebraska, USA.</title>
        <authorList>
            <person name="Schachtman D."/>
        </authorList>
    </citation>
    <scope>NUCLEOTIDE SEQUENCE [LARGE SCALE GENOMIC DNA]</scope>
    <source>
        <strain evidence="4 5">2709</strain>
    </source>
</reference>
<sequence>MPIPARQAPLPWITWGKAGASQLIVWHHLVHYGPLVDRAEQVVPDFVNWLDTQALMAVQVFLVIAGFLATRSLWPRPDAPSVVLSEWPRRVWQRYRRLAPPYLAALMVVVVCSAMARGLMKDVDTPAAPTVAQALAHALMLQDVLDQPALSAGVWYVAMDLQLFALLALLASLIARKTSPTTSKVPSRRSFLTYVPLILLVSAALTSLCIFNLNSSGDIWAPYFFGAYAFGVLAAWGTNKSLPGNKTGASLLIGALLALALTLQWRDRIALAGLTALILLWQPGRWALVRSPINPLMEWLGKISYSVFLIHYPVSLAVNALVVRLLPDSTPIHVAGLLIAWLLSLACGWLLWRGVESNMSSARSPASPHEASPGLGAILTSSARQEKAG</sequence>
<feature type="transmembrane region" description="Helical" evidence="2">
    <location>
        <begin position="191"/>
        <end position="213"/>
    </location>
</feature>
<dbReference type="EMBL" id="JBEPSH010000001">
    <property type="protein sequence ID" value="MET4575131.1"/>
    <property type="molecule type" value="Genomic_DNA"/>
</dbReference>
<feature type="transmembrane region" description="Helical" evidence="2">
    <location>
        <begin position="219"/>
        <end position="236"/>
    </location>
</feature>
<evidence type="ECO:0000313" key="5">
    <source>
        <dbReference type="Proteomes" id="UP001549320"/>
    </source>
</evidence>
<feature type="transmembrane region" description="Helical" evidence="2">
    <location>
        <begin position="309"/>
        <end position="326"/>
    </location>
</feature>
<feature type="transmembrane region" description="Helical" evidence="2">
    <location>
        <begin position="248"/>
        <end position="265"/>
    </location>
</feature>
<dbReference type="PANTHER" id="PTHR23028">
    <property type="entry name" value="ACETYLTRANSFERASE"/>
    <property type="match status" value="1"/>
</dbReference>
<dbReference type="Proteomes" id="UP001549320">
    <property type="component" value="Unassembled WGS sequence"/>
</dbReference>
<feature type="transmembrane region" description="Helical" evidence="2">
    <location>
        <begin position="271"/>
        <end position="288"/>
    </location>
</feature>
<keyword evidence="2" id="KW-1133">Transmembrane helix</keyword>
<feature type="domain" description="Acyltransferase 3" evidence="3">
    <location>
        <begin position="11"/>
        <end position="350"/>
    </location>
</feature>
<dbReference type="InterPro" id="IPR002656">
    <property type="entry name" value="Acyl_transf_3_dom"/>
</dbReference>
<dbReference type="PANTHER" id="PTHR23028:SF53">
    <property type="entry name" value="ACYL_TRANSF_3 DOMAIN-CONTAINING PROTEIN"/>
    <property type="match status" value="1"/>
</dbReference>